<evidence type="ECO:0000313" key="4">
    <source>
        <dbReference type="Proteomes" id="UP000305836"/>
    </source>
</evidence>
<dbReference type="AlphaFoldDB" id="A0A4U3LFN7"/>
<keyword evidence="4" id="KW-1185">Reference proteome</keyword>
<organism evidence="3 4">
    <name type="scientific">Kribbella jiaozuonensis</name>
    <dbReference type="NCBI Taxonomy" id="2575441"/>
    <lineage>
        <taxon>Bacteria</taxon>
        <taxon>Bacillati</taxon>
        <taxon>Actinomycetota</taxon>
        <taxon>Actinomycetes</taxon>
        <taxon>Propionibacteriales</taxon>
        <taxon>Kribbellaceae</taxon>
        <taxon>Kribbella</taxon>
    </lineage>
</organism>
<evidence type="ECO:0000313" key="2">
    <source>
        <dbReference type="EMBL" id="TKK72862.1"/>
    </source>
</evidence>
<gene>
    <name evidence="3" type="ORF">FDA38_35360</name>
    <name evidence="2" type="ORF">FDA38_41710</name>
</gene>
<dbReference type="GO" id="GO:0016787">
    <property type="term" value="F:hydrolase activity"/>
    <property type="evidence" value="ECO:0007669"/>
    <property type="project" value="UniProtKB-KW"/>
</dbReference>
<reference evidence="3 4" key="1">
    <citation type="submission" date="2019-04" db="EMBL/GenBank/DDBJ databases">
        <title>Kribbella sp. NEAU-THZ 27 nov., a novel actinomycete isolated from soil.</title>
        <authorList>
            <person name="Duan L."/>
        </authorList>
    </citation>
    <scope>NUCLEOTIDE SEQUENCE [LARGE SCALE GENOMIC DNA]</scope>
    <source>
        <strain evidence="3">NEAU-THZ 27</strain>
        <strain evidence="4">NEAU-THZ27</strain>
    </source>
</reference>
<accession>A0A4U3LFN7</accession>
<dbReference type="InterPro" id="IPR029058">
    <property type="entry name" value="AB_hydrolase_fold"/>
</dbReference>
<evidence type="ECO:0000259" key="1">
    <source>
        <dbReference type="Pfam" id="PF00561"/>
    </source>
</evidence>
<protein>
    <submittedName>
        <fullName evidence="3">Alpha/beta fold hydrolase</fullName>
    </submittedName>
</protein>
<feature type="domain" description="AB hydrolase-1" evidence="1">
    <location>
        <begin position="38"/>
        <end position="113"/>
    </location>
</feature>
<dbReference type="EMBL" id="SZPZ01000008">
    <property type="protein sequence ID" value="TKK72862.1"/>
    <property type="molecule type" value="Genomic_DNA"/>
</dbReference>
<comment type="caution">
    <text evidence="3">The sequence shown here is derived from an EMBL/GenBank/DDBJ whole genome shotgun (WGS) entry which is preliminary data.</text>
</comment>
<dbReference type="RefSeq" id="WP_137258565.1">
    <property type="nucleotide sequence ID" value="NZ_JBHSPQ010000002.1"/>
</dbReference>
<evidence type="ECO:0000313" key="3">
    <source>
        <dbReference type="EMBL" id="TKK74092.1"/>
    </source>
</evidence>
<keyword evidence="3" id="KW-0378">Hydrolase</keyword>
<dbReference type="SUPFAM" id="SSF53474">
    <property type="entry name" value="alpha/beta-Hydrolases"/>
    <property type="match status" value="1"/>
</dbReference>
<dbReference type="Gene3D" id="3.40.50.1820">
    <property type="entry name" value="alpha/beta hydrolase"/>
    <property type="match status" value="1"/>
</dbReference>
<dbReference type="InterPro" id="IPR000073">
    <property type="entry name" value="AB_hydrolase_1"/>
</dbReference>
<dbReference type="Pfam" id="PF00561">
    <property type="entry name" value="Abhydrolase_1"/>
    <property type="match status" value="1"/>
</dbReference>
<dbReference type="OrthoDB" id="3512457at2"/>
<dbReference type="EMBL" id="SZPZ01000006">
    <property type="protein sequence ID" value="TKK74092.1"/>
    <property type="molecule type" value="Genomic_DNA"/>
</dbReference>
<dbReference type="Proteomes" id="UP000305836">
    <property type="component" value="Unassembled WGS sequence"/>
</dbReference>
<proteinExistence type="predicted"/>
<name>A0A4U3LFN7_9ACTN</name>
<sequence length="231" mass="25556">MTYQFADHAGARIAYRASGSGPAVVLIKNNRRPSDFPIADWLAQRFRVLQIHPVGFGASDRPNAYDFGNIGDQVLKVLDREGIDQFAVWGFSQPACMSAIAARSTDRATALVMGGVPPIGFPADGEMRRMEREPRLPRPALEFWRSYRSYDWHHELRLYPGAKIAYLGTEDPAIRRFRRLKPVLEGIGFTYLEFAGLTHSTCGLGDASADGRRVAQAVVDCLISRGAVASE</sequence>